<keyword evidence="7" id="KW-0812">Transmembrane</keyword>
<evidence type="ECO:0000313" key="10">
    <source>
        <dbReference type="Proteomes" id="UP000230002"/>
    </source>
</evidence>
<keyword evidence="5" id="KW-0503">Monooxygenase</keyword>
<dbReference type="InterPro" id="IPR002938">
    <property type="entry name" value="FAD-bd"/>
</dbReference>
<feature type="compositionally biased region" description="Acidic residues" evidence="6">
    <location>
        <begin position="449"/>
        <end position="461"/>
    </location>
</feature>
<feature type="region of interest" description="Disordered" evidence="6">
    <location>
        <begin position="444"/>
        <end position="467"/>
    </location>
</feature>
<dbReference type="PANTHER" id="PTHR13789:SF147">
    <property type="entry name" value="PUTATIVE (AFU_ORTHOLOGUE AFUA_2G01950)-RELATED"/>
    <property type="match status" value="1"/>
</dbReference>
<dbReference type="GO" id="GO:0004497">
    <property type="term" value="F:monooxygenase activity"/>
    <property type="evidence" value="ECO:0007669"/>
    <property type="project" value="UniProtKB-KW"/>
</dbReference>
<organism evidence="9 10">
    <name type="scientific">Ganoderma sinense ZZ0214-1</name>
    <dbReference type="NCBI Taxonomy" id="1077348"/>
    <lineage>
        <taxon>Eukaryota</taxon>
        <taxon>Fungi</taxon>
        <taxon>Dikarya</taxon>
        <taxon>Basidiomycota</taxon>
        <taxon>Agaricomycotina</taxon>
        <taxon>Agaricomycetes</taxon>
        <taxon>Polyporales</taxon>
        <taxon>Polyporaceae</taxon>
        <taxon>Ganoderma</taxon>
    </lineage>
</organism>
<evidence type="ECO:0000256" key="2">
    <source>
        <dbReference type="ARBA" id="ARBA00022630"/>
    </source>
</evidence>
<proteinExistence type="inferred from homology"/>
<dbReference type="Gene3D" id="3.50.50.60">
    <property type="entry name" value="FAD/NAD(P)-binding domain"/>
    <property type="match status" value="1"/>
</dbReference>
<dbReference type="EMBL" id="AYKW01000011">
    <property type="protein sequence ID" value="PIL32360.1"/>
    <property type="molecule type" value="Genomic_DNA"/>
</dbReference>
<sequence length="486" mass="53463">MAFDGAESSTRPTQARLSISFLIIGGGIAGLSCALALRRVGHHVKVLERTSRKAARGESGIRLPPNLTKIFFHWDLYKPLKQKALISHCIEFAKYENGDYLGRQVWAQDLLRETRGVFMLLTHAELYDILYDAATRAGAEVEFNAEVVDLDTEEREVTLSSGTTLSADVLVGADGEYGPCRAAVIGQKVRGTPTGLALYDTIVSSDHLPKHLGTVKAENGVLVAFGDNRAVLGFPIHGGKDFVCQFYGPDEAAEGKFGDAPSVSVPSISETLDPRLREITKNASKATRITIRENNDLEDWVEDEGRLVLIGEAAHPFPPGTIQATAMAVEDGAVLAKLFSHLTEERQIESFLYAYQELRQGRTRSVRASEFGNAFFMAMADCDASRQRDAGMRALGQQGVNVLEAGGEASGLWEEIREIFGYDCEDEADDWWVQWGLLRERALGRQGGEDDEEDEEEEEEDAFHHPAPFLNFGAMSVQVSSTQDEE</sequence>
<dbReference type="PRINTS" id="PR00420">
    <property type="entry name" value="RNGMNOXGNASE"/>
</dbReference>
<dbReference type="Pfam" id="PF01494">
    <property type="entry name" value="FAD_binding_3"/>
    <property type="match status" value="1"/>
</dbReference>
<keyword evidence="7" id="KW-0472">Membrane</keyword>
<reference evidence="9 10" key="1">
    <citation type="journal article" date="2015" name="Sci. Rep.">
        <title>Chromosome-level genome map provides insights into diverse defense mechanisms in the medicinal fungus Ganoderma sinense.</title>
        <authorList>
            <person name="Zhu Y."/>
            <person name="Xu J."/>
            <person name="Sun C."/>
            <person name="Zhou S."/>
            <person name="Xu H."/>
            <person name="Nelson D.R."/>
            <person name="Qian J."/>
            <person name="Song J."/>
            <person name="Luo H."/>
            <person name="Xiang L."/>
            <person name="Li Y."/>
            <person name="Xu Z."/>
            <person name="Ji A."/>
            <person name="Wang L."/>
            <person name="Lu S."/>
            <person name="Hayward A."/>
            <person name="Sun W."/>
            <person name="Li X."/>
            <person name="Schwartz D.C."/>
            <person name="Wang Y."/>
            <person name="Chen S."/>
        </authorList>
    </citation>
    <scope>NUCLEOTIDE SEQUENCE [LARGE SCALE GENOMIC DNA]</scope>
    <source>
        <strain evidence="9 10">ZZ0214-1</strain>
    </source>
</reference>
<dbReference type="InterPro" id="IPR050493">
    <property type="entry name" value="FAD-dep_Monooxygenase_BioMet"/>
</dbReference>
<accession>A0A2G8SF23</accession>
<comment type="caution">
    <text evidence="9">The sequence shown here is derived from an EMBL/GenBank/DDBJ whole genome shotgun (WGS) entry which is preliminary data.</text>
</comment>
<evidence type="ECO:0000256" key="1">
    <source>
        <dbReference type="ARBA" id="ARBA00007992"/>
    </source>
</evidence>
<keyword evidence="4" id="KW-0560">Oxidoreductase</keyword>
<evidence type="ECO:0000256" key="4">
    <source>
        <dbReference type="ARBA" id="ARBA00023002"/>
    </source>
</evidence>
<gene>
    <name evidence="9" type="ORF">GSI_05606</name>
</gene>
<dbReference type="PANTHER" id="PTHR13789">
    <property type="entry name" value="MONOOXYGENASE"/>
    <property type="match status" value="1"/>
</dbReference>
<dbReference type="STRING" id="1077348.A0A2G8SF23"/>
<evidence type="ECO:0000256" key="3">
    <source>
        <dbReference type="ARBA" id="ARBA00022827"/>
    </source>
</evidence>
<keyword evidence="10" id="KW-1185">Reference proteome</keyword>
<name>A0A2G8SF23_9APHY</name>
<evidence type="ECO:0000259" key="8">
    <source>
        <dbReference type="Pfam" id="PF01494"/>
    </source>
</evidence>
<dbReference type="GO" id="GO:0071949">
    <property type="term" value="F:FAD binding"/>
    <property type="evidence" value="ECO:0007669"/>
    <property type="project" value="InterPro"/>
</dbReference>
<evidence type="ECO:0000256" key="5">
    <source>
        <dbReference type="ARBA" id="ARBA00023033"/>
    </source>
</evidence>
<dbReference type="Proteomes" id="UP000230002">
    <property type="component" value="Unassembled WGS sequence"/>
</dbReference>
<evidence type="ECO:0000313" key="9">
    <source>
        <dbReference type="EMBL" id="PIL32360.1"/>
    </source>
</evidence>
<dbReference type="SUPFAM" id="SSF51905">
    <property type="entry name" value="FAD/NAD(P)-binding domain"/>
    <property type="match status" value="1"/>
</dbReference>
<protein>
    <recommendedName>
        <fullName evidence="8">FAD-binding domain-containing protein</fullName>
    </recommendedName>
</protein>
<keyword evidence="7" id="KW-1133">Transmembrane helix</keyword>
<keyword evidence="3" id="KW-0274">FAD</keyword>
<feature type="domain" description="FAD-binding" evidence="8">
    <location>
        <begin position="22"/>
        <end position="364"/>
    </location>
</feature>
<dbReference type="OrthoDB" id="5428495at2759"/>
<comment type="similarity">
    <text evidence="1">Belongs to the paxM FAD-dependent monooxygenase family.</text>
</comment>
<feature type="transmembrane region" description="Helical" evidence="7">
    <location>
        <begin position="17"/>
        <end position="37"/>
    </location>
</feature>
<dbReference type="InterPro" id="IPR036188">
    <property type="entry name" value="FAD/NAD-bd_sf"/>
</dbReference>
<keyword evidence="2" id="KW-0285">Flavoprotein</keyword>
<evidence type="ECO:0000256" key="7">
    <source>
        <dbReference type="SAM" id="Phobius"/>
    </source>
</evidence>
<dbReference type="AlphaFoldDB" id="A0A2G8SF23"/>
<evidence type="ECO:0000256" key="6">
    <source>
        <dbReference type="SAM" id="MobiDB-lite"/>
    </source>
</evidence>